<dbReference type="InterPro" id="IPR052192">
    <property type="entry name" value="Insect_Ionotropic_Sensory_Rcpt"/>
</dbReference>
<keyword evidence="7" id="KW-0325">Glycoprotein</keyword>
<feature type="transmembrane region" description="Helical" evidence="8">
    <location>
        <begin position="59"/>
        <end position="80"/>
    </location>
</feature>
<reference evidence="10" key="1">
    <citation type="submission" date="2013-02" db="EMBL/GenBank/DDBJ databases">
        <authorList>
            <person name="Hughes D."/>
        </authorList>
    </citation>
    <scope>NUCLEOTIDE SEQUENCE</scope>
    <source>
        <strain>Durham</strain>
        <strain evidence="10">NC isolate 2 -- Noor lab</strain>
    </source>
</reference>
<reference evidence="9" key="2">
    <citation type="submission" date="2015-06" db="UniProtKB">
        <authorList>
            <consortium name="EnsemblMetazoa"/>
        </authorList>
    </citation>
    <scope>IDENTIFICATION</scope>
</reference>
<feature type="transmembrane region" description="Helical" evidence="8">
    <location>
        <begin position="114"/>
        <end position="134"/>
    </location>
</feature>
<evidence type="ECO:0000256" key="5">
    <source>
        <dbReference type="ARBA" id="ARBA00023136"/>
    </source>
</evidence>
<evidence type="ECO:0000256" key="2">
    <source>
        <dbReference type="ARBA" id="ARBA00022475"/>
    </source>
</evidence>
<evidence type="ECO:0008006" key="11">
    <source>
        <dbReference type="Google" id="ProtNLM"/>
    </source>
</evidence>
<dbReference type="GO" id="GO:0005886">
    <property type="term" value="C:plasma membrane"/>
    <property type="evidence" value="ECO:0007669"/>
    <property type="project" value="UniProtKB-SubCell"/>
</dbReference>
<evidence type="ECO:0000256" key="7">
    <source>
        <dbReference type="ARBA" id="ARBA00023180"/>
    </source>
</evidence>
<dbReference type="HOGENOM" id="CLU_1157569_0_0_1"/>
<dbReference type="EMBL" id="CAQQ02385342">
    <property type="status" value="NOT_ANNOTATED_CDS"/>
    <property type="molecule type" value="Genomic_DNA"/>
</dbReference>
<keyword evidence="4 8" id="KW-1133">Transmembrane helix</keyword>
<dbReference type="Gene3D" id="1.10.287.70">
    <property type="match status" value="1"/>
</dbReference>
<dbReference type="PANTHER" id="PTHR42643">
    <property type="entry name" value="IONOTROPIC RECEPTOR 20A-RELATED"/>
    <property type="match status" value="1"/>
</dbReference>
<keyword evidence="10" id="KW-1185">Reference proteome</keyword>
<dbReference type="PANTHER" id="PTHR42643:SF24">
    <property type="entry name" value="IONOTROPIC RECEPTOR 60A"/>
    <property type="match status" value="1"/>
</dbReference>
<evidence type="ECO:0000313" key="10">
    <source>
        <dbReference type="Proteomes" id="UP000015102"/>
    </source>
</evidence>
<dbReference type="STRING" id="36166.T1H2G7"/>
<keyword evidence="2" id="KW-1003">Cell membrane</keyword>
<keyword evidence="3 8" id="KW-0812">Transmembrane</keyword>
<organism evidence="9 10">
    <name type="scientific">Megaselia scalaris</name>
    <name type="common">Humpbacked fly</name>
    <name type="synonym">Phora scalaris</name>
    <dbReference type="NCBI Taxonomy" id="36166"/>
    <lineage>
        <taxon>Eukaryota</taxon>
        <taxon>Metazoa</taxon>
        <taxon>Ecdysozoa</taxon>
        <taxon>Arthropoda</taxon>
        <taxon>Hexapoda</taxon>
        <taxon>Insecta</taxon>
        <taxon>Pterygota</taxon>
        <taxon>Neoptera</taxon>
        <taxon>Endopterygota</taxon>
        <taxon>Diptera</taxon>
        <taxon>Brachycera</taxon>
        <taxon>Muscomorpha</taxon>
        <taxon>Platypezoidea</taxon>
        <taxon>Phoridae</taxon>
        <taxon>Megaseliini</taxon>
        <taxon>Megaselia</taxon>
    </lineage>
</organism>
<proteinExistence type="predicted"/>
<evidence type="ECO:0000256" key="4">
    <source>
        <dbReference type="ARBA" id="ARBA00022989"/>
    </source>
</evidence>
<dbReference type="AlphaFoldDB" id="T1H2G7"/>
<keyword evidence="6" id="KW-0675">Receptor</keyword>
<evidence type="ECO:0000256" key="8">
    <source>
        <dbReference type="SAM" id="Phobius"/>
    </source>
</evidence>
<name>T1H2G7_MEGSC</name>
<evidence type="ECO:0000256" key="1">
    <source>
        <dbReference type="ARBA" id="ARBA00004651"/>
    </source>
</evidence>
<evidence type="ECO:0000256" key="6">
    <source>
        <dbReference type="ARBA" id="ARBA00023170"/>
    </source>
</evidence>
<evidence type="ECO:0000256" key="3">
    <source>
        <dbReference type="ARBA" id="ARBA00022692"/>
    </source>
</evidence>
<protein>
    <recommendedName>
        <fullName evidence="11">Ionotropic glutamate receptor C-terminal domain-containing protein</fullName>
    </recommendedName>
</protein>
<dbReference type="Proteomes" id="UP000015102">
    <property type="component" value="Unassembled WGS sequence"/>
</dbReference>
<sequence length="240" mass="28405">MVNNRICDITFGGYYPDNEVHEDFWTTDNYLEDPFRFYIKLAGLEEPWRGLATIFEWDIWVLSFFTLVICWILWFLFGMISKRESSDHRSQSLTALNTFALSINVSVFERPEHNPLRLLFMALTLFALNLTCIYSSKLIDVFTRPAYVHQIDTIEEVMELGIPFGGPKESRDWFENDDDIEIFKLITILNYLIFDHQIWQQLQEAIACYWSTECICFKMQTTVKSMLFPILLLLFLQKVL</sequence>
<evidence type="ECO:0000313" key="9">
    <source>
        <dbReference type="EnsemblMetazoa" id="MESCA010412-PA"/>
    </source>
</evidence>
<dbReference type="EnsemblMetazoa" id="MESCA010412-RA">
    <property type="protein sequence ID" value="MESCA010412-PA"/>
    <property type="gene ID" value="MESCA010412"/>
</dbReference>
<accession>T1H2G7</accession>
<keyword evidence="5 8" id="KW-0472">Membrane</keyword>
<comment type="subcellular location">
    <subcellularLocation>
        <location evidence="1">Cell membrane</location>
        <topology evidence="1">Multi-pass membrane protein</topology>
    </subcellularLocation>
</comment>